<evidence type="ECO:0000256" key="10">
    <source>
        <dbReference type="ARBA" id="ARBA00022949"/>
    </source>
</evidence>
<dbReference type="InterPro" id="IPR006077">
    <property type="entry name" value="Vinculin/catenin"/>
</dbReference>
<dbReference type="GO" id="GO:0005912">
    <property type="term" value="C:adherens junction"/>
    <property type="evidence" value="ECO:0007669"/>
    <property type="project" value="UniProtKB-SubCell"/>
</dbReference>
<organism evidence="15 16">
    <name type="scientific">Dinothrombium tinctorium</name>
    <dbReference type="NCBI Taxonomy" id="1965070"/>
    <lineage>
        <taxon>Eukaryota</taxon>
        <taxon>Metazoa</taxon>
        <taxon>Ecdysozoa</taxon>
        <taxon>Arthropoda</taxon>
        <taxon>Chelicerata</taxon>
        <taxon>Arachnida</taxon>
        <taxon>Acari</taxon>
        <taxon>Acariformes</taxon>
        <taxon>Trombidiformes</taxon>
        <taxon>Prostigmata</taxon>
        <taxon>Anystina</taxon>
        <taxon>Parasitengona</taxon>
        <taxon>Trombidioidea</taxon>
        <taxon>Trombidiidae</taxon>
        <taxon>Dinothrombium</taxon>
    </lineage>
</organism>
<feature type="region of interest" description="Disordered" evidence="14">
    <location>
        <begin position="767"/>
        <end position="797"/>
    </location>
</feature>
<evidence type="ECO:0000256" key="3">
    <source>
        <dbReference type="ARBA" id="ARBA00004536"/>
    </source>
</evidence>
<keyword evidence="8" id="KW-0677">Repeat</keyword>
<comment type="similarity">
    <text evidence="4">Belongs to the vinculin/alpha-catenin family.</text>
</comment>
<dbReference type="GO" id="GO:0007155">
    <property type="term" value="P:cell adhesion"/>
    <property type="evidence" value="ECO:0007669"/>
    <property type="project" value="UniProtKB-KW"/>
</dbReference>
<proteinExistence type="inferred from homology"/>
<dbReference type="InterPro" id="IPR000633">
    <property type="entry name" value="Vinculin_CS"/>
</dbReference>
<reference evidence="15 16" key="1">
    <citation type="journal article" date="2018" name="Gigascience">
        <title>Genomes of trombidid mites reveal novel predicted allergens and laterally-transferred genes associated with secondary metabolism.</title>
        <authorList>
            <person name="Dong X."/>
            <person name="Chaisiri K."/>
            <person name="Xia D."/>
            <person name="Armstrong S.D."/>
            <person name="Fang Y."/>
            <person name="Donnelly M.J."/>
            <person name="Kadowaki T."/>
            <person name="McGarry J.W."/>
            <person name="Darby A.C."/>
            <person name="Makepeace B.L."/>
        </authorList>
    </citation>
    <scope>NUCLEOTIDE SEQUENCE [LARGE SCALE GENOMIC DNA]</scope>
    <source>
        <strain evidence="15">UoL-WK</strain>
    </source>
</reference>
<dbReference type="OrthoDB" id="29742at2759"/>
<sequence length="978" mass="108483">MPVFHTKTIESILEPVAQQVSRLVILHEEAEDGNAMPNLERPVLAVSNAVANLVKVGRETINNSDDQILRQEMPASLQRVEKASKLLEEASAMLNADPYSQPARKKLIEGARGILQGTSNLLLCFDESEVRKIIKECKKVLDYLAVAEVIETMEDLVQFVKDLSPCLTKVSRDVDAREKELTHMVHREILVRCLDSVKTLAPILICGMKIYVQLLAQGKKVDEAGENRNYLAARMTDEINEIIRVLQLTTYDEDEWDADNLTCMKKAQNAINGKLQAAHDWLEDPTAVTGGIGEKSVRHILEYAQRVADRSLPPDREAIRKTCGDISAMTNALCELRQEGKGDSPQAQSLSRSIGQKLKDLNNMISRAIANVERSGIQQPAHTVQGRVEQAKAWLSNPSFDDKGLGEHAIQSIVEEGRRIANISPAAHRQDILQLCNDVESLGKQLGDLCRRGQGNSPQALQIAKTLSQKLDELKKHIENALVNRVVEDFIDVTTPLKQFTEATLAPEGTPNREANFQDKAHGLLNFSQRASQTARNVASGSAGNKKLAEGLMASANQVESLSPQLVSAGHIRLTHPENKAADEHFENLRKQYGDSIQHMRNLVDEAIDTVKFIKASEDAIKKHTGLCEYAIQHRQPQNMVDNTSAIARLANRVLMVAKQESDNSEDPQFISRVNRAADELQTTVAPMVQEAKSVALNINDPKAISRWRDANNAVRSISLYLNLSIQLFQLINAVAGVRKAISADVPDISNLNLNGKFRKDFYKNMNQSSVAPPRPPLPVSDEVPPRPPPPHETDDEFEERFPILQPNQPIMMAAHGLHQEVKQWSSKDNEIIAAAKKMALLMAKLSQLVRGEGGSKKELIACAKAIADASEEVTRLAKEQAKLCTDKRMRTNILQVCERIPTIGTQLRILSTVKATMLGAQGTEEDQEATDMLVGNAQNLMQSVKETVRACEAASIKIRTDAGVRCIWTRKQPWYQY</sequence>
<keyword evidence="11" id="KW-0472">Membrane</keyword>
<dbReference type="Gene3D" id="1.20.120.230">
    <property type="entry name" value="Alpha-catenin/vinculin-like"/>
    <property type="match status" value="4"/>
</dbReference>
<evidence type="ECO:0000256" key="9">
    <source>
        <dbReference type="ARBA" id="ARBA00022889"/>
    </source>
</evidence>
<dbReference type="PRINTS" id="PR00806">
    <property type="entry name" value="VINCULIN"/>
</dbReference>
<evidence type="ECO:0000256" key="12">
    <source>
        <dbReference type="ARBA" id="ARBA00023203"/>
    </source>
</evidence>
<evidence type="ECO:0000256" key="5">
    <source>
        <dbReference type="ARBA" id="ARBA00014125"/>
    </source>
</evidence>
<keyword evidence="12" id="KW-0009">Actin-binding</keyword>
<evidence type="ECO:0000256" key="1">
    <source>
        <dbReference type="ARBA" id="ARBA00004245"/>
    </source>
</evidence>
<dbReference type="Proteomes" id="UP000285301">
    <property type="component" value="Unassembled WGS sequence"/>
</dbReference>
<evidence type="ECO:0000256" key="2">
    <source>
        <dbReference type="ARBA" id="ARBA00004413"/>
    </source>
</evidence>
<dbReference type="PANTHER" id="PTHR46180">
    <property type="entry name" value="VINCULIN"/>
    <property type="match status" value="1"/>
</dbReference>
<keyword evidence="6" id="KW-1003">Cell membrane</keyword>
<dbReference type="GO" id="GO:0051015">
    <property type="term" value="F:actin filament binding"/>
    <property type="evidence" value="ECO:0007669"/>
    <property type="project" value="InterPro"/>
</dbReference>
<accession>A0A3S3SPK5</accession>
<dbReference type="GO" id="GO:0005886">
    <property type="term" value="C:plasma membrane"/>
    <property type="evidence" value="ECO:0007669"/>
    <property type="project" value="UniProtKB-SubCell"/>
</dbReference>
<dbReference type="AlphaFoldDB" id="A0A3S3SPK5"/>
<evidence type="ECO:0000256" key="4">
    <source>
        <dbReference type="ARBA" id="ARBA00008376"/>
    </source>
</evidence>
<evidence type="ECO:0000256" key="13">
    <source>
        <dbReference type="ARBA" id="ARBA00023212"/>
    </source>
</evidence>
<dbReference type="SUPFAM" id="SSF47220">
    <property type="entry name" value="alpha-catenin/vinculin-like"/>
    <property type="match status" value="6"/>
</dbReference>
<name>A0A3S3SPK5_9ACAR</name>
<keyword evidence="16" id="KW-1185">Reference proteome</keyword>
<dbReference type="InterPro" id="IPR036723">
    <property type="entry name" value="Alpha-catenin/vinculin-like_sf"/>
</dbReference>
<comment type="subcellular location">
    <subcellularLocation>
        <location evidence="3">Cell junction</location>
        <location evidence="3">Adherens junction</location>
    </subcellularLocation>
    <subcellularLocation>
        <location evidence="2">Cell membrane</location>
        <topology evidence="2">Peripheral membrane protein</topology>
        <orientation evidence="2">Cytoplasmic side</orientation>
    </subcellularLocation>
    <subcellularLocation>
        <location evidence="1">Cytoplasm</location>
        <location evidence="1">Cytoskeleton</location>
    </subcellularLocation>
</comment>
<evidence type="ECO:0000256" key="7">
    <source>
        <dbReference type="ARBA" id="ARBA00022490"/>
    </source>
</evidence>
<dbReference type="GO" id="GO:0015629">
    <property type="term" value="C:actin cytoskeleton"/>
    <property type="evidence" value="ECO:0007669"/>
    <property type="project" value="InterPro"/>
</dbReference>
<gene>
    <name evidence="15" type="ORF">B4U79_12400</name>
</gene>
<dbReference type="Gene3D" id="1.20.120.810">
    <property type="entry name" value="Vinculin, Vh2 four-helix bundle"/>
    <property type="match status" value="2"/>
</dbReference>
<evidence type="ECO:0000256" key="8">
    <source>
        <dbReference type="ARBA" id="ARBA00022737"/>
    </source>
</evidence>
<keyword evidence="10" id="KW-0965">Cell junction</keyword>
<dbReference type="STRING" id="1965070.A0A3S3SPK5"/>
<comment type="caution">
    <text evidence="15">The sequence shown here is derived from an EMBL/GenBank/DDBJ whole genome shotgun (WGS) entry which is preliminary data.</text>
</comment>
<dbReference type="Pfam" id="PF01044">
    <property type="entry name" value="Vinculin"/>
    <property type="match status" value="1"/>
</dbReference>
<keyword evidence="7" id="KW-0963">Cytoplasm</keyword>
<evidence type="ECO:0000256" key="6">
    <source>
        <dbReference type="ARBA" id="ARBA00022475"/>
    </source>
</evidence>
<dbReference type="GO" id="GO:0005198">
    <property type="term" value="F:structural molecule activity"/>
    <property type="evidence" value="ECO:0007669"/>
    <property type="project" value="InterPro"/>
</dbReference>
<protein>
    <recommendedName>
        <fullName evidence="5">Vinculin</fullName>
    </recommendedName>
</protein>
<evidence type="ECO:0000313" key="16">
    <source>
        <dbReference type="Proteomes" id="UP000285301"/>
    </source>
</evidence>
<evidence type="ECO:0000256" key="14">
    <source>
        <dbReference type="SAM" id="MobiDB-lite"/>
    </source>
</evidence>
<dbReference type="PROSITE" id="PS00664">
    <property type="entry name" value="VINCULIN_2"/>
    <property type="match status" value="2"/>
</dbReference>
<dbReference type="EMBL" id="NCKU01000114">
    <property type="protein sequence ID" value="RWS17147.1"/>
    <property type="molecule type" value="Genomic_DNA"/>
</dbReference>
<evidence type="ECO:0000313" key="15">
    <source>
        <dbReference type="EMBL" id="RWS17147.1"/>
    </source>
</evidence>
<keyword evidence="13" id="KW-0206">Cytoskeleton</keyword>
<keyword evidence="9" id="KW-0130">Cell adhesion</keyword>
<dbReference type="InterPro" id="IPR017997">
    <property type="entry name" value="Vinculin"/>
</dbReference>
<evidence type="ECO:0000256" key="11">
    <source>
        <dbReference type="ARBA" id="ARBA00023136"/>
    </source>
</evidence>
<dbReference type="FunFam" id="1.20.120.230:FF:000010">
    <property type="entry name" value="Vinculin a"/>
    <property type="match status" value="1"/>
</dbReference>